<evidence type="ECO:0000256" key="1">
    <source>
        <dbReference type="SAM" id="MobiDB-lite"/>
    </source>
</evidence>
<name>G0MZT2_CAEBE</name>
<reference evidence="3" key="1">
    <citation type="submission" date="2011-07" db="EMBL/GenBank/DDBJ databases">
        <authorList>
            <consortium name="Caenorhabditis brenneri Sequencing and Analysis Consortium"/>
            <person name="Wilson R.K."/>
        </authorList>
    </citation>
    <scope>NUCLEOTIDE SEQUENCE [LARGE SCALE GENOMIC DNA]</scope>
    <source>
        <strain evidence="3">PB2801</strain>
    </source>
</reference>
<dbReference type="AlphaFoldDB" id="G0MZT2"/>
<dbReference type="STRING" id="135651.G0MZT2"/>
<dbReference type="EMBL" id="GL379823">
    <property type="protein sequence ID" value="EGT48634.1"/>
    <property type="molecule type" value="Genomic_DNA"/>
</dbReference>
<feature type="region of interest" description="Disordered" evidence="1">
    <location>
        <begin position="1"/>
        <end position="119"/>
    </location>
</feature>
<dbReference type="HOGENOM" id="CLU_1714903_0_0_1"/>
<proteinExistence type="predicted"/>
<protein>
    <submittedName>
        <fullName evidence="2">Uncharacterized protein</fullName>
    </submittedName>
</protein>
<evidence type="ECO:0000313" key="2">
    <source>
        <dbReference type="EMBL" id="EGT48634.1"/>
    </source>
</evidence>
<dbReference type="eggNOG" id="KOG1721">
    <property type="taxonomic scope" value="Eukaryota"/>
</dbReference>
<feature type="compositionally biased region" description="Low complexity" evidence="1">
    <location>
        <begin position="109"/>
        <end position="119"/>
    </location>
</feature>
<feature type="compositionally biased region" description="Low complexity" evidence="1">
    <location>
        <begin position="82"/>
        <end position="93"/>
    </location>
</feature>
<organism evidence="3">
    <name type="scientific">Caenorhabditis brenneri</name>
    <name type="common">Nematode worm</name>
    <dbReference type="NCBI Taxonomy" id="135651"/>
    <lineage>
        <taxon>Eukaryota</taxon>
        <taxon>Metazoa</taxon>
        <taxon>Ecdysozoa</taxon>
        <taxon>Nematoda</taxon>
        <taxon>Chromadorea</taxon>
        <taxon>Rhabditida</taxon>
        <taxon>Rhabditina</taxon>
        <taxon>Rhabditomorpha</taxon>
        <taxon>Rhabditoidea</taxon>
        <taxon>Rhabditidae</taxon>
        <taxon>Peloderinae</taxon>
        <taxon>Caenorhabditis</taxon>
    </lineage>
</organism>
<keyword evidence="3" id="KW-1185">Reference proteome</keyword>
<accession>G0MZT2</accession>
<dbReference type="InParanoid" id="G0MZT2"/>
<sequence>MSERETASYESEAFDFLPHLQGHPNHLMQNGGGLVGGNQQQQQQQVPRANGNGTTTKKKKGQGPGRRPALDANKCQHKAEEQANNANRQQLNLMGGAHNMYQNPHHHLQNSSSTSSFNSSHHFHRLVDDIERFHAIAELEQLDDDSLDDDGSI</sequence>
<gene>
    <name evidence="2" type="ORF">CAEBREN_30583</name>
</gene>
<feature type="compositionally biased region" description="Low complexity" evidence="1">
    <location>
        <begin position="37"/>
        <end position="55"/>
    </location>
</feature>
<evidence type="ECO:0000313" key="3">
    <source>
        <dbReference type="Proteomes" id="UP000008068"/>
    </source>
</evidence>
<dbReference type="Proteomes" id="UP000008068">
    <property type="component" value="Unassembled WGS sequence"/>
</dbReference>